<organism evidence="1">
    <name type="scientific">candidate division CPR3 bacterium</name>
    <dbReference type="NCBI Taxonomy" id="2268181"/>
    <lineage>
        <taxon>Bacteria</taxon>
        <taxon>Bacteria division CPR3</taxon>
    </lineage>
</organism>
<dbReference type="EMBL" id="DTGG01000127">
    <property type="protein sequence ID" value="HFZ09319.1"/>
    <property type="molecule type" value="Genomic_DNA"/>
</dbReference>
<sequence>MRIKNTSNHQVVAMWDSVEYVFQPNEVKNFERGIAFHFINKHPELVETEEAVGIGAGVIKKEDFLKAVRENSPMTCSICGFVAKNYLGLLSHQKHKHKPQEEK</sequence>
<name>A0A7V3JAL0_UNCC3</name>
<gene>
    <name evidence="1" type="ORF">ENV41_04220</name>
</gene>
<comment type="caution">
    <text evidence="1">The sequence shown here is derived from an EMBL/GenBank/DDBJ whole genome shotgun (WGS) entry which is preliminary data.</text>
</comment>
<accession>A0A7V3JAL0</accession>
<protein>
    <submittedName>
        <fullName evidence="1">Uncharacterized protein</fullName>
    </submittedName>
</protein>
<reference evidence="1" key="1">
    <citation type="journal article" date="2020" name="mSystems">
        <title>Genome- and Community-Level Interaction Insights into Carbon Utilization and Element Cycling Functions of Hydrothermarchaeota in Hydrothermal Sediment.</title>
        <authorList>
            <person name="Zhou Z."/>
            <person name="Liu Y."/>
            <person name="Xu W."/>
            <person name="Pan J."/>
            <person name="Luo Z.H."/>
            <person name="Li M."/>
        </authorList>
    </citation>
    <scope>NUCLEOTIDE SEQUENCE [LARGE SCALE GENOMIC DNA]</scope>
    <source>
        <strain evidence="1">SpSt-757</strain>
    </source>
</reference>
<evidence type="ECO:0000313" key="1">
    <source>
        <dbReference type="EMBL" id="HFZ09319.1"/>
    </source>
</evidence>
<proteinExistence type="predicted"/>
<dbReference type="AlphaFoldDB" id="A0A7V3JAL0"/>